<dbReference type="Gene3D" id="4.10.240.10">
    <property type="entry name" value="Zn(2)-C6 fungal-type DNA-binding domain"/>
    <property type="match status" value="1"/>
</dbReference>
<feature type="compositionally biased region" description="Pro residues" evidence="2">
    <location>
        <begin position="177"/>
        <end position="189"/>
    </location>
</feature>
<dbReference type="SUPFAM" id="SSF57701">
    <property type="entry name" value="Zn2/Cys6 DNA-binding domain"/>
    <property type="match status" value="1"/>
</dbReference>
<feature type="region of interest" description="Disordered" evidence="2">
    <location>
        <begin position="35"/>
        <end position="68"/>
    </location>
</feature>
<keyword evidence="1" id="KW-0175">Coiled coil</keyword>
<dbReference type="InterPro" id="IPR001138">
    <property type="entry name" value="Zn2Cys6_DnaBD"/>
</dbReference>
<feature type="compositionally biased region" description="Polar residues" evidence="2">
    <location>
        <begin position="39"/>
        <end position="61"/>
    </location>
</feature>
<evidence type="ECO:0000313" key="4">
    <source>
        <dbReference type="EMBL" id="PRQ77966.1"/>
    </source>
</evidence>
<dbReference type="AlphaFoldDB" id="A0A2T0AIZ3"/>
<protein>
    <recommendedName>
        <fullName evidence="3">Zn(2)-C6 fungal-type domain-containing protein</fullName>
    </recommendedName>
</protein>
<dbReference type="GO" id="GO:0000981">
    <property type="term" value="F:DNA-binding transcription factor activity, RNA polymerase II-specific"/>
    <property type="evidence" value="ECO:0007669"/>
    <property type="project" value="InterPro"/>
</dbReference>
<accession>A0A2T0AIZ3</accession>
<organism evidence="4 5">
    <name type="scientific">Rhodotorula toruloides</name>
    <name type="common">Yeast</name>
    <name type="synonym">Rhodosporidium toruloides</name>
    <dbReference type="NCBI Taxonomy" id="5286"/>
    <lineage>
        <taxon>Eukaryota</taxon>
        <taxon>Fungi</taxon>
        <taxon>Dikarya</taxon>
        <taxon>Basidiomycota</taxon>
        <taxon>Pucciniomycotina</taxon>
        <taxon>Microbotryomycetes</taxon>
        <taxon>Sporidiobolales</taxon>
        <taxon>Sporidiobolaceae</taxon>
        <taxon>Rhodotorula</taxon>
    </lineage>
</organism>
<dbReference type="Proteomes" id="UP000239560">
    <property type="component" value="Unassembled WGS sequence"/>
</dbReference>
<feature type="region of interest" description="Disordered" evidence="2">
    <location>
        <begin position="169"/>
        <end position="194"/>
    </location>
</feature>
<dbReference type="CDD" id="cd00067">
    <property type="entry name" value="GAL4"/>
    <property type="match status" value="1"/>
</dbReference>
<dbReference type="InterPro" id="IPR036864">
    <property type="entry name" value="Zn2-C6_fun-type_DNA-bd_sf"/>
</dbReference>
<dbReference type="EMBL" id="LCTV02000001">
    <property type="protein sequence ID" value="PRQ77966.1"/>
    <property type="molecule type" value="Genomic_DNA"/>
</dbReference>
<proteinExistence type="predicted"/>
<gene>
    <name evidence="4" type="ORF">AAT19DRAFT_9034</name>
</gene>
<name>A0A2T0AIZ3_RHOTO</name>
<feature type="domain" description="Zn(2)-C6 fungal-type" evidence="3">
    <location>
        <begin position="93"/>
        <end position="122"/>
    </location>
</feature>
<sequence>MLSSLSSLPLAPLDRTLSLRRFDCALEMARTAAQKFSRPLSTRRTSGQSTDEQGGSPASSSTERKARRVVVSGTRKTVVKGRVVPTAGRIVQNCDGCREGRNRCDRLERCSECRMRGRVCTYSAAGPSNAQIGSRPFQQNQEEIARLKKQVDILARVLRLTEDELETLSLEAGGPLNPLPPPRNSPPPDLRPKDRFDAMFSPGDPLIDLCRAAAVDSDVPIEALQTAPAALPPADLNIRDLSDDSTVTPSLPHHS</sequence>
<dbReference type="PROSITE" id="PS50048">
    <property type="entry name" value="ZN2_CY6_FUNGAL_2"/>
    <property type="match status" value="1"/>
</dbReference>
<dbReference type="OrthoDB" id="10364586at2759"/>
<dbReference type="GO" id="GO:0008270">
    <property type="term" value="F:zinc ion binding"/>
    <property type="evidence" value="ECO:0007669"/>
    <property type="project" value="InterPro"/>
</dbReference>
<comment type="caution">
    <text evidence="4">The sequence shown here is derived from an EMBL/GenBank/DDBJ whole genome shotgun (WGS) entry which is preliminary data.</text>
</comment>
<feature type="region of interest" description="Disordered" evidence="2">
    <location>
        <begin position="228"/>
        <end position="255"/>
    </location>
</feature>
<evidence type="ECO:0000259" key="3">
    <source>
        <dbReference type="PROSITE" id="PS50048"/>
    </source>
</evidence>
<evidence type="ECO:0000256" key="2">
    <source>
        <dbReference type="SAM" id="MobiDB-lite"/>
    </source>
</evidence>
<evidence type="ECO:0000313" key="5">
    <source>
        <dbReference type="Proteomes" id="UP000239560"/>
    </source>
</evidence>
<feature type="coiled-coil region" evidence="1">
    <location>
        <begin position="137"/>
        <end position="164"/>
    </location>
</feature>
<reference evidence="4 5" key="1">
    <citation type="journal article" date="2018" name="Elife">
        <title>Functional genomics of lipid metabolism in the oleaginous yeast Rhodosporidium toruloides.</title>
        <authorList>
            <person name="Coradetti S.T."/>
            <person name="Pinel D."/>
            <person name="Geiselman G."/>
            <person name="Ito M."/>
            <person name="Mondo S."/>
            <person name="Reilly M.C."/>
            <person name="Cheng Y.F."/>
            <person name="Bauer S."/>
            <person name="Grigoriev I."/>
            <person name="Gladden J.M."/>
            <person name="Simmons B.A."/>
            <person name="Brem R."/>
            <person name="Arkin A.P."/>
            <person name="Skerker J.M."/>
        </authorList>
    </citation>
    <scope>NUCLEOTIDE SEQUENCE [LARGE SCALE GENOMIC DNA]</scope>
    <source>
        <strain evidence="4 5">NBRC 0880</strain>
    </source>
</reference>
<evidence type="ECO:0000256" key="1">
    <source>
        <dbReference type="SAM" id="Coils"/>
    </source>
</evidence>